<dbReference type="PANTHER" id="PTHR22924">
    <property type="entry name" value="LEGHEMOGLOBIN-RELATED"/>
    <property type="match status" value="1"/>
</dbReference>
<keyword evidence="5" id="KW-1185">Reference proteome</keyword>
<evidence type="ECO:0000256" key="2">
    <source>
        <dbReference type="ARBA" id="ARBA00022723"/>
    </source>
</evidence>
<dbReference type="InterPro" id="IPR009050">
    <property type="entry name" value="Globin-like_sf"/>
</dbReference>
<gene>
    <name evidence="4" type="ORF">TSUD_147360</name>
</gene>
<keyword evidence="2" id="KW-0479">Metal-binding</keyword>
<evidence type="ECO:0000313" key="4">
    <source>
        <dbReference type="EMBL" id="GAU35951.1"/>
    </source>
</evidence>
<protein>
    <submittedName>
        <fullName evidence="4">Uncharacterized protein</fullName>
    </submittedName>
</protein>
<keyword evidence="1" id="KW-0349">Heme</keyword>
<sequence>MASDQIGIKSPEANSSQLRPQALIYIRRECESFEEVTKQALLETIEEAVPEMWSEAMKNAWGEAHDQLANAIKVEIKEAHDQHANLITTLLMFSLLEFQVTKQAVLETIEEAVPEMWSEAMKNAWGEAHDQLANAIKVETKEAHDQHANLIMFGRKQYSDGLKLLQLQLQRLLQRFPKLLQSSLATHKSATVCQPLQMYNCDSFNRCKV</sequence>
<accession>A0A2Z6MWZ6</accession>
<name>A0A2Z6MWZ6_TRISU</name>
<dbReference type="Gene3D" id="1.10.490.10">
    <property type="entry name" value="Globins"/>
    <property type="match status" value="2"/>
</dbReference>
<dbReference type="GO" id="GO:0020037">
    <property type="term" value="F:heme binding"/>
    <property type="evidence" value="ECO:0007669"/>
    <property type="project" value="InterPro"/>
</dbReference>
<proteinExistence type="predicted"/>
<dbReference type="AlphaFoldDB" id="A0A2Z6MWZ6"/>
<evidence type="ECO:0000256" key="3">
    <source>
        <dbReference type="ARBA" id="ARBA00023004"/>
    </source>
</evidence>
<dbReference type="SUPFAM" id="SSF46458">
    <property type="entry name" value="Globin-like"/>
    <property type="match status" value="2"/>
</dbReference>
<evidence type="ECO:0000313" key="5">
    <source>
        <dbReference type="Proteomes" id="UP000242715"/>
    </source>
</evidence>
<keyword evidence="3" id="KW-0408">Iron</keyword>
<dbReference type="PANTHER" id="PTHR22924:SF89">
    <property type="entry name" value="NON-SYMBIOTIC HEMOGLOBIN"/>
    <property type="match status" value="1"/>
</dbReference>
<reference evidence="5" key="1">
    <citation type="journal article" date="2017" name="Front. Plant Sci.">
        <title>Climate Clever Clovers: New Paradigm to Reduce the Environmental Footprint of Ruminants by Breeding Low Methanogenic Forages Utilizing Haplotype Variation.</title>
        <authorList>
            <person name="Kaur P."/>
            <person name="Appels R."/>
            <person name="Bayer P.E."/>
            <person name="Keeble-Gagnere G."/>
            <person name="Wang J."/>
            <person name="Hirakawa H."/>
            <person name="Shirasawa K."/>
            <person name="Vercoe P."/>
            <person name="Stefanova K."/>
            <person name="Durmic Z."/>
            <person name="Nichols P."/>
            <person name="Revell C."/>
            <person name="Isobe S.N."/>
            <person name="Edwards D."/>
            <person name="Erskine W."/>
        </authorList>
    </citation>
    <scope>NUCLEOTIDE SEQUENCE [LARGE SCALE GENOMIC DNA]</scope>
    <source>
        <strain evidence="5">cv. Daliak</strain>
    </source>
</reference>
<dbReference type="InterPro" id="IPR012292">
    <property type="entry name" value="Globin/Proto"/>
</dbReference>
<organism evidence="4 5">
    <name type="scientific">Trifolium subterraneum</name>
    <name type="common">Subterranean clover</name>
    <dbReference type="NCBI Taxonomy" id="3900"/>
    <lineage>
        <taxon>Eukaryota</taxon>
        <taxon>Viridiplantae</taxon>
        <taxon>Streptophyta</taxon>
        <taxon>Embryophyta</taxon>
        <taxon>Tracheophyta</taxon>
        <taxon>Spermatophyta</taxon>
        <taxon>Magnoliopsida</taxon>
        <taxon>eudicotyledons</taxon>
        <taxon>Gunneridae</taxon>
        <taxon>Pentapetalae</taxon>
        <taxon>rosids</taxon>
        <taxon>fabids</taxon>
        <taxon>Fabales</taxon>
        <taxon>Fabaceae</taxon>
        <taxon>Papilionoideae</taxon>
        <taxon>50 kb inversion clade</taxon>
        <taxon>NPAAA clade</taxon>
        <taxon>Hologalegina</taxon>
        <taxon>IRL clade</taxon>
        <taxon>Trifolieae</taxon>
        <taxon>Trifolium</taxon>
    </lineage>
</organism>
<dbReference type="EMBL" id="DF973611">
    <property type="protein sequence ID" value="GAU35951.1"/>
    <property type="molecule type" value="Genomic_DNA"/>
</dbReference>
<dbReference type="Proteomes" id="UP000242715">
    <property type="component" value="Unassembled WGS sequence"/>
</dbReference>
<evidence type="ECO:0000256" key="1">
    <source>
        <dbReference type="ARBA" id="ARBA00022617"/>
    </source>
</evidence>
<dbReference type="GO" id="GO:0046872">
    <property type="term" value="F:metal ion binding"/>
    <property type="evidence" value="ECO:0007669"/>
    <property type="project" value="UniProtKB-KW"/>
</dbReference>
<dbReference type="InterPro" id="IPR001032">
    <property type="entry name" value="Leghaemoglobin-like"/>
</dbReference>
<dbReference type="OrthoDB" id="436496at2759"/>
<dbReference type="GO" id="GO:0019825">
    <property type="term" value="F:oxygen binding"/>
    <property type="evidence" value="ECO:0007669"/>
    <property type="project" value="InterPro"/>
</dbReference>